<evidence type="ECO:0000259" key="1">
    <source>
        <dbReference type="Pfam" id="PF01656"/>
    </source>
</evidence>
<dbReference type="InterPro" id="IPR027417">
    <property type="entry name" value="P-loop_NTPase"/>
</dbReference>
<proteinExistence type="predicted"/>
<dbReference type="RefSeq" id="WP_071637843.1">
    <property type="nucleotide sequence ID" value="NZ_MLFK01000009.1"/>
</dbReference>
<keyword evidence="3" id="KW-1185">Reference proteome</keyword>
<accession>A0A1J7CGF7</accession>
<sequence>MNTKKKPLFIAFSSQKGGVGKSTFTTLLASVLHYRLGYNVAVFDADFPQHSLVKMKTRDLAMVMENEALKKLAYRQFTTINKKAYPIMPYKADSVLEAAQEFVNDSPTPVDVVFFDLPGTVNTPGILKALAGMHHIFSPITADRVVMESTLIFTQLLQDVIMKKGETSIETINLFWNQVDGRESTPLYEVYNQLIEQLGLSLMQSQIKNSTRFRKESEVDSKTVFRSTILPPDERLMKVCQLDLFIHEFLKITQL</sequence>
<dbReference type="EMBL" id="MLFK01000009">
    <property type="protein sequence ID" value="OIV40640.1"/>
    <property type="molecule type" value="Genomic_DNA"/>
</dbReference>
<organism evidence="2 3">
    <name type="scientific">Flavobacterium johnsoniae</name>
    <name type="common">Cytophaga johnsonae</name>
    <dbReference type="NCBI Taxonomy" id="986"/>
    <lineage>
        <taxon>Bacteria</taxon>
        <taxon>Pseudomonadati</taxon>
        <taxon>Bacteroidota</taxon>
        <taxon>Flavobacteriia</taxon>
        <taxon>Flavobacteriales</taxon>
        <taxon>Flavobacteriaceae</taxon>
        <taxon>Flavobacterium</taxon>
    </lineage>
</organism>
<comment type="caution">
    <text evidence="2">The sequence shown here is derived from an EMBL/GenBank/DDBJ whole genome shotgun (WGS) entry which is preliminary data.</text>
</comment>
<dbReference type="SUPFAM" id="SSF52540">
    <property type="entry name" value="P-loop containing nucleoside triphosphate hydrolases"/>
    <property type="match status" value="1"/>
</dbReference>
<reference evidence="2 3" key="1">
    <citation type="submission" date="2016-10" db="EMBL/GenBank/DDBJ databases">
        <title>Draft Genome Sequence of Rhizobacteria Flavobacterium johnsoniae CI04.</title>
        <authorList>
            <person name="Bravo J.I."/>
            <person name="Lozano G.L."/>
            <person name="Handelsman J."/>
        </authorList>
    </citation>
    <scope>NUCLEOTIDE SEQUENCE [LARGE SCALE GENOMIC DNA]</scope>
    <source>
        <strain evidence="2 3">CI04</strain>
    </source>
</reference>
<dbReference type="PANTHER" id="PTHR13696:SF52">
    <property type="entry name" value="PARA FAMILY PROTEIN CT_582"/>
    <property type="match status" value="1"/>
</dbReference>
<name>A0A1J7CGF7_FLAJO</name>
<feature type="domain" description="CobQ/CobB/MinD/ParA nucleotide binding" evidence="1">
    <location>
        <begin position="10"/>
        <end position="217"/>
    </location>
</feature>
<dbReference type="AlphaFoldDB" id="A0A1J7CGF7"/>
<dbReference type="InterPro" id="IPR002586">
    <property type="entry name" value="CobQ/CobB/MinD/ParA_Nub-bd_dom"/>
</dbReference>
<dbReference type="Gene3D" id="3.40.50.300">
    <property type="entry name" value="P-loop containing nucleotide triphosphate hydrolases"/>
    <property type="match status" value="1"/>
</dbReference>
<dbReference type="Pfam" id="PF01656">
    <property type="entry name" value="CbiA"/>
    <property type="match status" value="1"/>
</dbReference>
<dbReference type="PANTHER" id="PTHR13696">
    <property type="entry name" value="P-LOOP CONTAINING NUCLEOSIDE TRIPHOSPHATE HYDROLASE"/>
    <property type="match status" value="1"/>
</dbReference>
<gene>
    <name evidence="2" type="ORF">BKM63_17400</name>
</gene>
<evidence type="ECO:0000313" key="3">
    <source>
        <dbReference type="Proteomes" id="UP000182826"/>
    </source>
</evidence>
<dbReference type="CDD" id="cd02042">
    <property type="entry name" value="ParAB_family"/>
    <property type="match status" value="1"/>
</dbReference>
<dbReference type="OrthoDB" id="978593at2"/>
<dbReference type="Proteomes" id="UP000182826">
    <property type="component" value="Unassembled WGS sequence"/>
</dbReference>
<dbReference type="InterPro" id="IPR050678">
    <property type="entry name" value="DNA_Partitioning_ATPase"/>
</dbReference>
<protein>
    <submittedName>
        <fullName evidence="2">Conjugal transfer protein TraA</fullName>
    </submittedName>
</protein>
<evidence type="ECO:0000313" key="2">
    <source>
        <dbReference type="EMBL" id="OIV40640.1"/>
    </source>
</evidence>